<evidence type="ECO:0000313" key="4">
    <source>
        <dbReference type="Proteomes" id="UP000054893"/>
    </source>
</evidence>
<organism evidence="3 4">
    <name type="scientific">Caballeronia sordidicola</name>
    <name type="common">Burkholderia sordidicola</name>
    <dbReference type="NCBI Taxonomy" id="196367"/>
    <lineage>
        <taxon>Bacteria</taxon>
        <taxon>Pseudomonadati</taxon>
        <taxon>Pseudomonadota</taxon>
        <taxon>Betaproteobacteria</taxon>
        <taxon>Burkholderiales</taxon>
        <taxon>Burkholderiaceae</taxon>
        <taxon>Caballeronia</taxon>
    </lineage>
</organism>
<dbReference type="Proteomes" id="UP000054893">
    <property type="component" value="Unassembled WGS sequence"/>
</dbReference>
<feature type="region of interest" description="Disordered" evidence="1">
    <location>
        <begin position="43"/>
        <end position="70"/>
    </location>
</feature>
<gene>
    <name evidence="3" type="ORF">AWB64_04300</name>
</gene>
<keyword evidence="2" id="KW-0812">Transmembrane</keyword>
<feature type="compositionally biased region" description="Pro residues" evidence="1">
    <location>
        <begin position="110"/>
        <end position="124"/>
    </location>
</feature>
<feature type="compositionally biased region" description="Low complexity" evidence="1">
    <location>
        <begin position="129"/>
        <end position="146"/>
    </location>
</feature>
<name>A0A158H828_CABSO</name>
<accession>A0A158H828</accession>
<dbReference type="AlphaFoldDB" id="A0A158H828"/>
<protein>
    <recommendedName>
        <fullName evidence="5">Extensin-like protein</fullName>
    </recommendedName>
</protein>
<dbReference type="EMBL" id="FCOC02000014">
    <property type="protein sequence ID" value="SAL40436.1"/>
    <property type="molecule type" value="Genomic_DNA"/>
</dbReference>
<evidence type="ECO:0000256" key="2">
    <source>
        <dbReference type="SAM" id="Phobius"/>
    </source>
</evidence>
<proteinExistence type="predicted"/>
<keyword evidence="2" id="KW-0472">Membrane</keyword>
<keyword evidence="2" id="KW-1133">Transmembrane helix</keyword>
<reference evidence="3 4" key="1">
    <citation type="submission" date="2016-01" db="EMBL/GenBank/DDBJ databases">
        <authorList>
            <person name="Oliw E.H."/>
        </authorList>
    </citation>
    <scope>NUCLEOTIDE SEQUENCE [LARGE SCALE GENOMIC DNA]</scope>
    <source>
        <strain evidence="3">LMG 22029</strain>
    </source>
</reference>
<evidence type="ECO:0008006" key="5">
    <source>
        <dbReference type="Google" id="ProtNLM"/>
    </source>
</evidence>
<sequence length="229" mass="23802">MAALRRLNEPLLHMRNTRKTLIIAVLLAELAVGAYLVFHKGDESTETHAAPDGSTLEEESDPGLSDTHVTAGSIAGTASAGSEGVVANAPTQSTIANIASEPAAPIANIAPPPQPATKPNPPPAQTLDAANPRSPSTPARSPAQTARADITRDSTRSHNPKPATSVVTDELVRESAKLDPALPPPAPLVHDDPSRRRTNPVAAAMTDSLVRDSARLDPSLPPPKRPGTQ</sequence>
<feature type="compositionally biased region" description="Pro residues" evidence="1">
    <location>
        <begin position="219"/>
        <end position="229"/>
    </location>
</feature>
<evidence type="ECO:0000313" key="3">
    <source>
        <dbReference type="EMBL" id="SAL40436.1"/>
    </source>
</evidence>
<evidence type="ECO:0000256" key="1">
    <source>
        <dbReference type="SAM" id="MobiDB-lite"/>
    </source>
</evidence>
<feature type="region of interest" description="Disordered" evidence="1">
    <location>
        <begin position="105"/>
        <end position="229"/>
    </location>
</feature>
<feature type="transmembrane region" description="Helical" evidence="2">
    <location>
        <begin position="21"/>
        <end position="38"/>
    </location>
</feature>